<evidence type="ECO:0000313" key="3">
    <source>
        <dbReference type="Proteomes" id="UP000274346"/>
    </source>
</evidence>
<sequence length="381" mass="42626">MPAGSFLGINFKILTLLLFLGALVFDGRSVVIVSAIKKIFLPAALLLVLIVYAVIANDQGILYLYQAKDIIIFFVVYAILSSYFYNNEERDRAFKIIISALVFSAFIKIAMLAYSQVTGHPIVLLVKSYGQLFGMSLMTYAIDGSSLGRIQFLSDFIIPLALFYMLKDFGAGRFRKRDYIYFVAICFSIFIGMSRFYWAISALFIFLGVLFNVKGKGILSISILVLLVVGAASLNESVQNSLEARFSAQKSTASDNIRTQQLELFSKRIEQSPILGKGLGYFVPEYQQEGDMKYNYELQVPALAMQIGYLGVFSLLLVLLIPFAMMLKKSTFRALIVASIAFWSWFLSGFFNPVLFSSAGGVCYVACLFLMALMCKKNERE</sequence>
<evidence type="ECO:0000313" key="2">
    <source>
        <dbReference type="EMBL" id="VDR26004.1"/>
    </source>
</evidence>
<proteinExistence type="predicted"/>
<feature type="transmembrane region" description="Helical" evidence="1">
    <location>
        <begin position="331"/>
        <end position="348"/>
    </location>
</feature>
<feature type="transmembrane region" description="Helical" evidence="1">
    <location>
        <begin position="303"/>
        <end position="324"/>
    </location>
</feature>
<evidence type="ECO:0000256" key="1">
    <source>
        <dbReference type="SAM" id="Phobius"/>
    </source>
</evidence>
<feature type="transmembrane region" description="Helical" evidence="1">
    <location>
        <begin position="39"/>
        <end position="56"/>
    </location>
</feature>
<gene>
    <name evidence="2" type="ORF">NCTC13098_02339</name>
</gene>
<dbReference type="AlphaFoldDB" id="A0A3P8IV53"/>
<dbReference type="PANTHER" id="PTHR37422">
    <property type="entry name" value="TEICHURONIC ACID BIOSYNTHESIS PROTEIN TUAE"/>
    <property type="match status" value="1"/>
</dbReference>
<feature type="transmembrane region" description="Helical" evidence="1">
    <location>
        <begin position="149"/>
        <end position="167"/>
    </location>
</feature>
<name>A0A3P8IV53_RAOTE</name>
<feature type="transmembrane region" description="Helical" evidence="1">
    <location>
        <begin position="6"/>
        <end position="27"/>
    </location>
</feature>
<accession>A0A3P8IV53</accession>
<reference evidence="2 3" key="1">
    <citation type="submission" date="2018-12" db="EMBL/GenBank/DDBJ databases">
        <authorList>
            <consortium name="Pathogen Informatics"/>
        </authorList>
    </citation>
    <scope>NUCLEOTIDE SEQUENCE [LARGE SCALE GENOMIC DNA]</scope>
    <source>
        <strain evidence="2 3">NCTC13098</strain>
    </source>
</reference>
<feature type="transmembrane region" description="Helical" evidence="1">
    <location>
        <begin position="179"/>
        <end position="210"/>
    </location>
</feature>
<protein>
    <recommendedName>
        <fullName evidence="4">Lipid A core - O-antigen ligase and related enzymes</fullName>
    </recommendedName>
</protein>
<dbReference type="InterPro" id="IPR051533">
    <property type="entry name" value="WaaL-like"/>
</dbReference>
<dbReference type="KEGG" id="rtg:NCTC13098_02339"/>
<keyword evidence="1" id="KW-0472">Membrane</keyword>
<keyword evidence="1" id="KW-1133">Transmembrane helix</keyword>
<keyword evidence="1" id="KW-0812">Transmembrane</keyword>
<feature type="transmembrane region" description="Helical" evidence="1">
    <location>
        <begin position="62"/>
        <end position="84"/>
    </location>
</feature>
<organism evidence="2 3">
    <name type="scientific">Raoultella terrigena</name>
    <name type="common">Klebsiella terrigena</name>
    <dbReference type="NCBI Taxonomy" id="577"/>
    <lineage>
        <taxon>Bacteria</taxon>
        <taxon>Pseudomonadati</taxon>
        <taxon>Pseudomonadota</taxon>
        <taxon>Gammaproteobacteria</taxon>
        <taxon>Enterobacterales</taxon>
        <taxon>Enterobacteriaceae</taxon>
        <taxon>Klebsiella/Raoultella group</taxon>
        <taxon>Raoultella</taxon>
    </lineage>
</organism>
<evidence type="ECO:0008006" key="4">
    <source>
        <dbReference type="Google" id="ProtNLM"/>
    </source>
</evidence>
<dbReference type="PANTHER" id="PTHR37422:SF23">
    <property type="entry name" value="TEICHURONIC ACID BIOSYNTHESIS PROTEIN TUAE"/>
    <property type="match status" value="1"/>
</dbReference>
<dbReference type="EMBL" id="LR131271">
    <property type="protein sequence ID" value="VDR26004.1"/>
    <property type="molecule type" value="Genomic_DNA"/>
</dbReference>
<feature type="transmembrane region" description="Helical" evidence="1">
    <location>
        <begin position="354"/>
        <end position="375"/>
    </location>
</feature>
<feature type="transmembrane region" description="Helical" evidence="1">
    <location>
        <begin position="96"/>
        <end position="116"/>
    </location>
</feature>
<dbReference type="Proteomes" id="UP000274346">
    <property type="component" value="Chromosome"/>
</dbReference>